<evidence type="ECO:0000313" key="2">
    <source>
        <dbReference type="EMBL" id="RID88458.1"/>
    </source>
</evidence>
<dbReference type="AlphaFoldDB" id="A0A398BIS3"/>
<accession>A0A398BIS3</accession>
<dbReference type="OrthoDB" id="3650427at2"/>
<dbReference type="RefSeq" id="WP_119111177.1">
    <property type="nucleotide sequence ID" value="NZ_CBCSEO010000001.1"/>
</dbReference>
<keyword evidence="3" id="KW-1185">Reference proteome</keyword>
<gene>
    <name evidence="2" type="ORF">D1970_01800</name>
</gene>
<comment type="caution">
    <text evidence="2">The sequence shown here is derived from an EMBL/GenBank/DDBJ whole genome shotgun (WGS) entry which is preliminary data.</text>
</comment>
<name>A0A398BIS3_9BACI</name>
<organism evidence="2 3">
    <name type="scientific">Mesobacillus zeae</name>
    <dbReference type="NCBI Taxonomy" id="1917180"/>
    <lineage>
        <taxon>Bacteria</taxon>
        <taxon>Bacillati</taxon>
        <taxon>Bacillota</taxon>
        <taxon>Bacilli</taxon>
        <taxon>Bacillales</taxon>
        <taxon>Bacillaceae</taxon>
        <taxon>Mesobacillus</taxon>
    </lineage>
</organism>
<feature type="region of interest" description="Disordered" evidence="1">
    <location>
        <begin position="42"/>
        <end position="62"/>
    </location>
</feature>
<proteinExistence type="predicted"/>
<evidence type="ECO:0000313" key="3">
    <source>
        <dbReference type="Proteomes" id="UP000265816"/>
    </source>
</evidence>
<evidence type="ECO:0000256" key="1">
    <source>
        <dbReference type="SAM" id="MobiDB-lite"/>
    </source>
</evidence>
<protein>
    <submittedName>
        <fullName evidence="2">Uncharacterized protein</fullName>
    </submittedName>
</protein>
<reference evidence="2 3" key="1">
    <citation type="submission" date="2018-08" db="EMBL/GenBank/DDBJ databases">
        <title>Bacillus jemisoniae sp. nov., Bacillus chryseoplanitiae sp. nov., Bacillus resnikiae sp. nov., and Bacillus frankliniae sp. nov., isolated from Viking spacecraft and associated surfaces.</title>
        <authorList>
            <person name="Seuylemezian A."/>
            <person name="Vaishampayan P."/>
        </authorList>
    </citation>
    <scope>NUCLEOTIDE SEQUENCE [LARGE SCALE GENOMIC DNA]</scope>
    <source>
        <strain evidence="2 3">JJ-247</strain>
    </source>
</reference>
<dbReference type="Proteomes" id="UP000265816">
    <property type="component" value="Unassembled WGS sequence"/>
</dbReference>
<sequence>MLTRYSIETMIIKRNRQGDNFERDIQILQSYFGLGSQTAPTYQPIADEFGGGPPDHGEKIHP</sequence>
<dbReference type="EMBL" id="QWVT01000006">
    <property type="protein sequence ID" value="RID88458.1"/>
    <property type="molecule type" value="Genomic_DNA"/>
</dbReference>